<feature type="transmembrane region" description="Helical" evidence="1">
    <location>
        <begin position="26"/>
        <end position="44"/>
    </location>
</feature>
<accession>A0A061AJF9</accession>
<dbReference type="AlphaFoldDB" id="A0A061AJF9"/>
<reference evidence="3" key="3">
    <citation type="submission" date="2017-01" db="EMBL/GenBank/DDBJ databases">
        <authorList>
            <person name="Mah S.A."/>
            <person name="Swanson W.J."/>
            <person name="Moy G.W."/>
            <person name="Vacquier V.D."/>
        </authorList>
    </citation>
    <scope>NUCLEOTIDE SEQUENCE [LARGE SCALE GENOMIC DNA]</scope>
    <source>
        <strain evidence="3">65</strain>
    </source>
</reference>
<evidence type="ECO:0000256" key="1">
    <source>
        <dbReference type="SAM" id="Phobius"/>
    </source>
</evidence>
<name>A0A061AJF9_CYBFA</name>
<keyword evidence="1" id="KW-0812">Transmembrane</keyword>
<reference evidence="4" key="2">
    <citation type="journal article" date="2017" name="Genome Announc.">
        <title>Genome sequences of Cyberlindnera fabianii 65, Pichia kudriavzevii 129, and Saccharomyces cerevisiae 131 isolated from fermented masau fruits in Zimbabwe.</title>
        <authorList>
            <person name="van Rijswijck I.M.H."/>
            <person name="Derks M.F.L."/>
            <person name="Abee T."/>
            <person name="de Ridder D."/>
            <person name="Smid E.J."/>
        </authorList>
    </citation>
    <scope>NUCLEOTIDE SEQUENCE [LARGE SCALE GENOMIC DNA]</scope>
    <source>
        <strain evidence="4">65</strain>
    </source>
</reference>
<dbReference type="VEuPathDB" id="FungiDB:BON22_1707"/>
<evidence type="ECO:0000313" key="2">
    <source>
        <dbReference type="EMBL" id="CDR37695.1"/>
    </source>
</evidence>
<dbReference type="GO" id="GO:0005739">
    <property type="term" value="C:mitochondrion"/>
    <property type="evidence" value="ECO:0007669"/>
    <property type="project" value="GOC"/>
</dbReference>
<dbReference type="Pfam" id="PF17237">
    <property type="entry name" value="Emr1"/>
    <property type="match status" value="1"/>
</dbReference>
<dbReference type="Proteomes" id="UP000189513">
    <property type="component" value="Unassembled WGS sequence"/>
</dbReference>
<keyword evidence="1" id="KW-1133">Transmembrane helix</keyword>
<evidence type="ECO:0000313" key="3">
    <source>
        <dbReference type="EMBL" id="ONH69040.1"/>
    </source>
</evidence>
<keyword evidence="4" id="KW-1185">Reference proteome</keyword>
<proteinExistence type="predicted"/>
<protein>
    <submittedName>
        <fullName evidence="2">CYFA0S01e15148g1_1</fullName>
    </submittedName>
</protein>
<evidence type="ECO:0000313" key="4">
    <source>
        <dbReference type="Proteomes" id="UP000189513"/>
    </source>
</evidence>
<dbReference type="OMA" id="RRAFYNF"/>
<reference evidence="2" key="1">
    <citation type="journal article" date="2014" name="Genome Announc.">
        <title>Genome sequence of the yeast Cyberlindnera fabianii (Hansenula fabianii).</title>
        <authorList>
            <person name="Freel K.C."/>
            <person name="Sarilar V."/>
            <person name="Neuveglise C."/>
            <person name="Devillers H."/>
            <person name="Friedrich A."/>
            <person name="Schacherer J."/>
        </authorList>
    </citation>
    <scope>NUCLEOTIDE SEQUENCE</scope>
    <source>
        <strain evidence="2">YJS4271</strain>
    </source>
</reference>
<organism evidence="2">
    <name type="scientific">Cyberlindnera fabianii</name>
    <name type="common">Yeast</name>
    <name type="synonym">Hansenula fabianii</name>
    <dbReference type="NCBI Taxonomy" id="36022"/>
    <lineage>
        <taxon>Eukaryota</taxon>
        <taxon>Fungi</taxon>
        <taxon>Dikarya</taxon>
        <taxon>Ascomycota</taxon>
        <taxon>Saccharomycotina</taxon>
        <taxon>Saccharomycetes</taxon>
        <taxon>Phaffomycetales</taxon>
        <taxon>Phaffomycetaceae</taxon>
        <taxon>Cyberlindnera</taxon>
    </lineage>
</organism>
<dbReference type="EMBL" id="LK052886">
    <property type="protein sequence ID" value="CDR37695.1"/>
    <property type="molecule type" value="Genomic_DNA"/>
</dbReference>
<gene>
    <name evidence="3" type="ORF">BON22_1707</name>
    <name evidence="2" type="ORF">CYFA0S_01e15148g</name>
</gene>
<keyword evidence="1" id="KW-0472">Membrane</keyword>
<dbReference type="InterPro" id="IPR035195">
    <property type="entry name" value="Emr1"/>
</dbReference>
<dbReference type="EMBL" id="MPUK01000002">
    <property type="protein sequence ID" value="ONH69040.1"/>
    <property type="molecule type" value="Genomic_DNA"/>
</dbReference>
<dbReference type="GO" id="GO:0007008">
    <property type="term" value="P:outer mitochondrial membrane organization"/>
    <property type="evidence" value="ECO:0007669"/>
    <property type="project" value="InterPro"/>
</dbReference>
<sequence>MILNSIRRIFASVRTEEEEKMYSRKAFFNLLGFLGSCVLFSFVAQTLSKQPQELAAVARAVALSNAITA</sequence>
<dbReference type="OrthoDB" id="2122015at2759"/>